<dbReference type="OrthoDB" id="3862662at2759"/>
<organism evidence="1 2">
    <name type="scientific">Fusarium duplospermum</name>
    <dbReference type="NCBI Taxonomy" id="1325734"/>
    <lineage>
        <taxon>Eukaryota</taxon>
        <taxon>Fungi</taxon>
        <taxon>Dikarya</taxon>
        <taxon>Ascomycota</taxon>
        <taxon>Pezizomycotina</taxon>
        <taxon>Sordariomycetes</taxon>
        <taxon>Hypocreomycetidae</taxon>
        <taxon>Hypocreales</taxon>
        <taxon>Nectriaceae</taxon>
        <taxon>Fusarium</taxon>
        <taxon>Fusarium solani species complex</taxon>
    </lineage>
</organism>
<dbReference type="EMBL" id="NKCI01000070">
    <property type="protein sequence ID" value="RSL58811.1"/>
    <property type="molecule type" value="Genomic_DNA"/>
</dbReference>
<accession>A0A428Q0K6</accession>
<keyword evidence="2" id="KW-1185">Reference proteome</keyword>
<proteinExistence type="predicted"/>
<evidence type="ECO:0000313" key="1">
    <source>
        <dbReference type="EMBL" id="RSL58811.1"/>
    </source>
</evidence>
<reference evidence="1 2" key="1">
    <citation type="submission" date="2017-06" db="EMBL/GenBank/DDBJ databases">
        <title>Comparative genomic analysis of Ambrosia Fusariam Clade fungi.</title>
        <authorList>
            <person name="Stajich J.E."/>
            <person name="Carrillo J."/>
            <person name="Kijimoto T."/>
            <person name="Eskalen A."/>
            <person name="O'Donnell K."/>
            <person name="Kasson M."/>
        </authorList>
    </citation>
    <scope>NUCLEOTIDE SEQUENCE [LARGE SCALE GENOMIC DNA]</scope>
    <source>
        <strain evidence="1 2">NRRL62584</strain>
    </source>
</reference>
<evidence type="ECO:0000313" key="2">
    <source>
        <dbReference type="Proteomes" id="UP000288168"/>
    </source>
</evidence>
<name>A0A428Q0K6_9HYPO</name>
<gene>
    <name evidence="1" type="ORF">CEP54_007557</name>
</gene>
<sequence length="77" mass="8751">MDEEARAIDATIFDEGMMPITVVMLMQEAASIALFLEKEYHLDTSSIFQLAIRSLKDASRRWTIADIIAMELETSRV</sequence>
<comment type="caution">
    <text evidence="1">The sequence shown here is derived from an EMBL/GenBank/DDBJ whole genome shotgun (WGS) entry which is preliminary data.</text>
</comment>
<dbReference type="Proteomes" id="UP000288168">
    <property type="component" value="Unassembled WGS sequence"/>
</dbReference>
<dbReference type="AlphaFoldDB" id="A0A428Q0K6"/>
<protein>
    <submittedName>
        <fullName evidence="1">Uncharacterized protein</fullName>
    </submittedName>
</protein>